<organism evidence="2 3">
    <name type="scientific">Carpinus fangiana</name>
    <dbReference type="NCBI Taxonomy" id="176857"/>
    <lineage>
        <taxon>Eukaryota</taxon>
        <taxon>Viridiplantae</taxon>
        <taxon>Streptophyta</taxon>
        <taxon>Embryophyta</taxon>
        <taxon>Tracheophyta</taxon>
        <taxon>Spermatophyta</taxon>
        <taxon>Magnoliopsida</taxon>
        <taxon>eudicotyledons</taxon>
        <taxon>Gunneridae</taxon>
        <taxon>Pentapetalae</taxon>
        <taxon>rosids</taxon>
        <taxon>fabids</taxon>
        <taxon>Fagales</taxon>
        <taxon>Betulaceae</taxon>
        <taxon>Carpinus</taxon>
    </lineage>
</organism>
<evidence type="ECO:0000256" key="1">
    <source>
        <dbReference type="SAM" id="MobiDB-lite"/>
    </source>
</evidence>
<name>A0A5N6R3S3_9ROSI</name>
<reference evidence="2 3" key="1">
    <citation type="submission" date="2019-06" db="EMBL/GenBank/DDBJ databases">
        <title>A chromosomal-level reference genome of Carpinus fangiana (Coryloideae, Betulaceae).</title>
        <authorList>
            <person name="Yang X."/>
            <person name="Wang Z."/>
            <person name="Zhang L."/>
            <person name="Hao G."/>
            <person name="Liu J."/>
            <person name="Yang Y."/>
        </authorList>
    </citation>
    <scope>NUCLEOTIDE SEQUENCE [LARGE SCALE GENOMIC DNA]</scope>
    <source>
        <strain evidence="2">Cfa_2016G</strain>
        <tissue evidence="2">Leaf</tissue>
    </source>
</reference>
<dbReference type="Proteomes" id="UP000327013">
    <property type="component" value="Chromosome 3"/>
</dbReference>
<feature type="compositionally biased region" description="Polar residues" evidence="1">
    <location>
        <begin position="62"/>
        <end position="77"/>
    </location>
</feature>
<evidence type="ECO:0000313" key="3">
    <source>
        <dbReference type="Proteomes" id="UP000327013"/>
    </source>
</evidence>
<gene>
    <name evidence="2" type="ORF">FH972_009324</name>
</gene>
<protein>
    <submittedName>
        <fullName evidence="2">Uncharacterized protein</fullName>
    </submittedName>
</protein>
<evidence type="ECO:0000313" key="2">
    <source>
        <dbReference type="EMBL" id="KAE8023652.1"/>
    </source>
</evidence>
<dbReference type="EMBL" id="CM017323">
    <property type="protein sequence ID" value="KAE8023652.1"/>
    <property type="molecule type" value="Genomic_DNA"/>
</dbReference>
<accession>A0A5N6R3S3</accession>
<dbReference type="AlphaFoldDB" id="A0A5N6R3S3"/>
<keyword evidence="3" id="KW-1185">Reference proteome</keyword>
<sequence>MEVDMSLNALVRLPLSNSRTNIEDELVKHSLFSSGDWENDPKASAEAEALTGGSSEGKERNASSSISEVSTSFLAQD</sequence>
<feature type="region of interest" description="Disordered" evidence="1">
    <location>
        <begin position="33"/>
        <end position="77"/>
    </location>
</feature>
<proteinExistence type="predicted"/>